<evidence type="ECO:0000256" key="5">
    <source>
        <dbReference type="ARBA" id="ARBA00013143"/>
    </source>
</evidence>
<dbReference type="InterPro" id="IPR036412">
    <property type="entry name" value="HAD-like_sf"/>
</dbReference>
<keyword evidence="16" id="KW-1185">Reference proteome</keyword>
<evidence type="ECO:0000259" key="14">
    <source>
        <dbReference type="PROSITE" id="PS51671"/>
    </source>
</evidence>
<evidence type="ECO:0000256" key="2">
    <source>
        <dbReference type="ARBA" id="ARBA00005216"/>
    </source>
</evidence>
<evidence type="ECO:0000256" key="13">
    <source>
        <dbReference type="ARBA" id="ARBA00048731"/>
    </source>
</evidence>
<name>A0ABN0YCG5_9CAUL</name>
<dbReference type="InterPro" id="IPR006140">
    <property type="entry name" value="D-isomer_DH_NAD-bd"/>
</dbReference>
<evidence type="ECO:0000313" key="15">
    <source>
        <dbReference type="EMBL" id="GAA0390989.1"/>
    </source>
</evidence>
<dbReference type="Gene3D" id="3.40.50.720">
    <property type="entry name" value="NAD(P)-binding Rossmann-like Domain"/>
    <property type="match status" value="2"/>
</dbReference>
<evidence type="ECO:0000256" key="8">
    <source>
        <dbReference type="ARBA" id="ARBA00023002"/>
    </source>
</evidence>
<dbReference type="EC" id="1.1.1.399" evidence="4"/>
<dbReference type="SUPFAM" id="SSF55021">
    <property type="entry name" value="ACT-like"/>
    <property type="match status" value="1"/>
</dbReference>
<dbReference type="EMBL" id="BAAAEJ010000007">
    <property type="protein sequence ID" value="GAA0390989.1"/>
    <property type="molecule type" value="Genomic_DNA"/>
</dbReference>
<dbReference type="Pfam" id="PF00389">
    <property type="entry name" value="2-Hacid_dh"/>
    <property type="match status" value="1"/>
</dbReference>
<organism evidence="15 16">
    <name type="scientific">Brevundimonas terrae</name>
    <dbReference type="NCBI Taxonomy" id="363631"/>
    <lineage>
        <taxon>Bacteria</taxon>
        <taxon>Pseudomonadati</taxon>
        <taxon>Pseudomonadota</taxon>
        <taxon>Alphaproteobacteria</taxon>
        <taxon>Caulobacterales</taxon>
        <taxon>Caulobacteraceae</taxon>
        <taxon>Brevundimonas</taxon>
    </lineage>
</organism>
<dbReference type="InterPro" id="IPR050857">
    <property type="entry name" value="D-2-hydroxyacid_DH"/>
</dbReference>
<comment type="caution">
    <text evidence="15">The sequence shown here is derived from an EMBL/GenBank/DDBJ whole genome shotgun (WGS) entry which is preliminary data.</text>
</comment>
<dbReference type="Gene3D" id="1.10.150.210">
    <property type="entry name" value="Phosphoserine phosphatase, domain 2"/>
    <property type="match status" value="1"/>
</dbReference>
<dbReference type="InterPro" id="IPR054480">
    <property type="entry name" value="AHAS_small-like_ACT"/>
</dbReference>
<evidence type="ECO:0000256" key="6">
    <source>
        <dbReference type="ARBA" id="ARBA00021582"/>
    </source>
</evidence>
<comment type="pathway">
    <text evidence="2">Amino-acid biosynthesis; L-serine biosynthesis; L-serine from 3-phospho-D-glycerate: step 1/3.</text>
</comment>
<dbReference type="Pfam" id="PF12710">
    <property type="entry name" value="HAD"/>
    <property type="match status" value="1"/>
</dbReference>
<dbReference type="Gene3D" id="3.30.70.260">
    <property type="match status" value="1"/>
</dbReference>
<keyword evidence="9" id="KW-0520">NAD</keyword>
<evidence type="ECO:0000256" key="10">
    <source>
        <dbReference type="ARBA" id="ARBA00023299"/>
    </source>
</evidence>
<gene>
    <name evidence="15" type="ORF">GCM10009093_17030</name>
</gene>
<sequence>MGYRAGMISLNADAPVFVFDFDSTLVRIETLEALAELSLAAAPDAEERKAKIAELTEQAMNGHLGFGEALQQRLALLGLRREHVEALADRILDEATISVRRNVDFFERNAERIYIMSGGFTEVIAPLAARLGIAPDHVLANDLVYDADGRVTGVDEANPLARENGKPTTINSLNLERPIVMVGDGWNDAEVKLSGAADRFYAFTEIVSRPKVVEVADAVASSMDELLFAEGVSGRWSYPRNRIKMLLLENIHPAAVERLEEAGYSVDTMKGALDEDDLIEAIKGVHVLGIRSKTTVTKRVLEHADRLMAVAAFCIGTNQIDLDACADKGVAVFNAPFSNTRSVVELALGLMVVMMRDVADKSRQMHQGIWNKSATGSREVRGKTLGIIGYGAIGSQLSVLAENLGMRVLFYDLNERLALGNARRVRKLDDLLAESDVVTLHVDGRKDNANIFGRDQFAKMKHGALFLNLARGHIVDVDALADAVKSGRLGGAAVDVFPEEPRTNSDPFDSPLIGLDKVILTPHVGGSTEEAQEAIAEFAAERLLNYLNRGDTTFCVNLPNVQLADVTRAHRLLHIHKNQPGVLAELNRALSEAGLNILGQHLKTDERTGYVIIDVDRDYDREAVKALKQIPGTVKFRMLH</sequence>
<evidence type="ECO:0000256" key="3">
    <source>
        <dbReference type="ARBA" id="ARBA00005854"/>
    </source>
</evidence>
<dbReference type="PANTHER" id="PTHR42789">
    <property type="entry name" value="D-ISOMER SPECIFIC 2-HYDROXYACID DEHYDROGENASE FAMILY PROTEIN (AFU_ORTHOLOGUE AFUA_6G10090)"/>
    <property type="match status" value="1"/>
</dbReference>
<dbReference type="Pfam" id="PF02826">
    <property type="entry name" value="2-Hacid_dh_C"/>
    <property type="match status" value="1"/>
</dbReference>
<dbReference type="PANTHER" id="PTHR42789:SF1">
    <property type="entry name" value="D-ISOMER SPECIFIC 2-HYDROXYACID DEHYDROGENASE FAMILY PROTEIN (AFU_ORTHOLOGUE AFUA_6G10090)"/>
    <property type="match status" value="1"/>
</dbReference>
<dbReference type="SUPFAM" id="SSF51735">
    <property type="entry name" value="NAD(P)-binding Rossmann-fold domains"/>
    <property type="match status" value="1"/>
</dbReference>
<evidence type="ECO:0000256" key="7">
    <source>
        <dbReference type="ARBA" id="ARBA00022605"/>
    </source>
</evidence>
<keyword evidence="10" id="KW-0718">Serine biosynthesis</keyword>
<comment type="function">
    <text evidence="1">Catalyzes the reversible oxidation of 3-phospho-D-glycerate to 3-phosphonooxypyruvate, the first step of the phosphorylated L-serine biosynthesis pathway. Also catalyzes the reversible oxidation of 2-hydroxyglutarate to 2-oxoglutarate.</text>
</comment>
<keyword evidence="7" id="KW-0028">Amino-acid biosynthesis</keyword>
<accession>A0ABN0YCG5</accession>
<comment type="catalytic activity">
    <reaction evidence="12">
        <text>(R)-2-hydroxyglutarate + NAD(+) = 2-oxoglutarate + NADH + H(+)</text>
        <dbReference type="Rhea" id="RHEA:49612"/>
        <dbReference type="ChEBI" id="CHEBI:15378"/>
        <dbReference type="ChEBI" id="CHEBI:15801"/>
        <dbReference type="ChEBI" id="CHEBI:16810"/>
        <dbReference type="ChEBI" id="CHEBI:57540"/>
        <dbReference type="ChEBI" id="CHEBI:57945"/>
        <dbReference type="EC" id="1.1.1.399"/>
    </reaction>
</comment>
<dbReference type="InterPro" id="IPR029752">
    <property type="entry name" value="D-isomer_DH_CS1"/>
</dbReference>
<evidence type="ECO:0000256" key="4">
    <source>
        <dbReference type="ARBA" id="ARBA00013001"/>
    </source>
</evidence>
<dbReference type="Gene3D" id="3.40.50.1000">
    <property type="entry name" value="HAD superfamily/HAD-like"/>
    <property type="match status" value="1"/>
</dbReference>
<dbReference type="PROSITE" id="PS00065">
    <property type="entry name" value="D_2_HYDROXYACID_DH_1"/>
    <property type="match status" value="1"/>
</dbReference>
<feature type="domain" description="ACT" evidence="14">
    <location>
        <begin position="571"/>
        <end position="640"/>
    </location>
</feature>
<dbReference type="SUPFAM" id="SSF52283">
    <property type="entry name" value="Formate/glycerate dehydrogenase catalytic domain-like"/>
    <property type="match status" value="1"/>
</dbReference>
<reference evidence="15 16" key="1">
    <citation type="journal article" date="2019" name="Int. J. Syst. Evol. Microbiol.">
        <title>The Global Catalogue of Microorganisms (GCM) 10K type strain sequencing project: providing services to taxonomists for standard genome sequencing and annotation.</title>
        <authorList>
            <consortium name="The Broad Institute Genomics Platform"/>
            <consortium name="The Broad Institute Genome Sequencing Center for Infectious Disease"/>
            <person name="Wu L."/>
            <person name="Ma J."/>
        </authorList>
    </citation>
    <scope>NUCLEOTIDE SEQUENCE [LARGE SCALE GENOMIC DNA]</scope>
    <source>
        <strain evidence="15 16">JCM 13476</strain>
    </source>
</reference>
<dbReference type="InterPro" id="IPR045865">
    <property type="entry name" value="ACT-like_dom_sf"/>
</dbReference>
<dbReference type="CDD" id="cd04901">
    <property type="entry name" value="ACT_3PGDH"/>
    <property type="match status" value="1"/>
</dbReference>
<dbReference type="InterPro" id="IPR002912">
    <property type="entry name" value="ACT_dom"/>
</dbReference>
<evidence type="ECO:0000256" key="1">
    <source>
        <dbReference type="ARBA" id="ARBA00003800"/>
    </source>
</evidence>
<evidence type="ECO:0000256" key="9">
    <source>
        <dbReference type="ARBA" id="ARBA00023027"/>
    </source>
</evidence>
<dbReference type="Pfam" id="PF22629">
    <property type="entry name" value="ACT_AHAS_ss"/>
    <property type="match status" value="1"/>
</dbReference>
<dbReference type="InterPro" id="IPR029753">
    <property type="entry name" value="D-isomer_DH_CS"/>
</dbReference>
<dbReference type="NCBIfam" id="NF008759">
    <property type="entry name" value="PRK11790.1"/>
    <property type="match status" value="1"/>
</dbReference>
<dbReference type="SUPFAM" id="SSF56784">
    <property type="entry name" value="HAD-like"/>
    <property type="match status" value="1"/>
</dbReference>
<dbReference type="EC" id="1.1.1.95" evidence="5"/>
<dbReference type="InterPro" id="IPR006139">
    <property type="entry name" value="D-isomer_2_OHA_DH_cat_dom"/>
</dbReference>
<dbReference type="Proteomes" id="UP001500791">
    <property type="component" value="Unassembled WGS sequence"/>
</dbReference>
<evidence type="ECO:0000256" key="11">
    <source>
        <dbReference type="ARBA" id="ARBA00030455"/>
    </source>
</evidence>
<dbReference type="PROSITE" id="PS51671">
    <property type="entry name" value="ACT"/>
    <property type="match status" value="1"/>
</dbReference>
<comment type="similarity">
    <text evidence="3">Belongs to the D-isomer specific 2-hydroxyacid dehydrogenase family.</text>
</comment>
<dbReference type="CDD" id="cd12176">
    <property type="entry name" value="PGDH_3"/>
    <property type="match status" value="1"/>
</dbReference>
<dbReference type="PROSITE" id="PS00671">
    <property type="entry name" value="D_2_HYDROXYACID_DH_3"/>
    <property type="match status" value="1"/>
</dbReference>
<dbReference type="NCBIfam" id="TIGR01488">
    <property type="entry name" value="HAD-SF-IB"/>
    <property type="match status" value="1"/>
</dbReference>
<keyword evidence="8" id="KW-0560">Oxidoreductase</keyword>
<proteinExistence type="inferred from homology"/>
<comment type="catalytic activity">
    <reaction evidence="13">
        <text>(2R)-3-phosphoglycerate + NAD(+) = 3-phosphooxypyruvate + NADH + H(+)</text>
        <dbReference type="Rhea" id="RHEA:12641"/>
        <dbReference type="ChEBI" id="CHEBI:15378"/>
        <dbReference type="ChEBI" id="CHEBI:18110"/>
        <dbReference type="ChEBI" id="CHEBI:57540"/>
        <dbReference type="ChEBI" id="CHEBI:57945"/>
        <dbReference type="ChEBI" id="CHEBI:58272"/>
        <dbReference type="EC" id="1.1.1.95"/>
    </reaction>
</comment>
<evidence type="ECO:0000256" key="12">
    <source>
        <dbReference type="ARBA" id="ARBA00048126"/>
    </source>
</evidence>
<evidence type="ECO:0000313" key="16">
    <source>
        <dbReference type="Proteomes" id="UP001500791"/>
    </source>
</evidence>
<protein>
    <recommendedName>
        <fullName evidence="6">D-3-phosphoglycerate dehydrogenase</fullName>
        <ecNumber evidence="4">1.1.1.399</ecNumber>
        <ecNumber evidence="5">1.1.1.95</ecNumber>
    </recommendedName>
    <alternativeName>
        <fullName evidence="11">2-oxoglutarate reductase</fullName>
    </alternativeName>
</protein>
<dbReference type="InterPro" id="IPR023214">
    <property type="entry name" value="HAD_sf"/>
</dbReference>
<dbReference type="InterPro" id="IPR036291">
    <property type="entry name" value="NAD(P)-bd_dom_sf"/>
</dbReference>